<name>A0A371E509_MUCPR</name>
<evidence type="ECO:0000256" key="1">
    <source>
        <dbReference type="SAM" id="MobiDB-lite"/>
    </source>
</evidence>
<feature type="non-terminal residue" evidence="2">
    <location>
        <position position="1"/>
    </location>
</feature>
<reference evidence="2" key="1">
    <citation type="submission" date="2018-05" db="EMBL/GenBank/DDBJ databases">
        <title>Draft genome of Mucuna pruriens seed.</title>
        <authorList>
            <person name="Nnadi N.E."/>
            <person name="Vos R."/>
            <person name="Hasami M.H."/>
            <person name="Devisetty U.K."/>
            <person name="Aguiy J.C."/>
        </authorList>
    </citation>
    <scope>NUCLEOTIDE SEQUENCE [LARGE SCALE GENOMIC DNA]</scope>
    <source>
        <strain evidence="2">JCA_2017</strain>
    </source>
</reference>
<dbReference type="PANTHER" id="PTHR48475">
    <property type="entry name" value="RIBONUCLEASE H"/>
    <property type="match status" value="1"/>
</dbReference>
<gene>
    <name evidence="2" type="ORF">CR513_60674</name>
</gene>
<accession>A0A371E509</accession>
<keyword evidence="3" id="KW-1185">Reference proteome</keyword>
<evidence type="ECO:0000313" key="3">
    <source>
        <dbReference type="Proteomes" id="UP000257109"/>
    </source>
</evidence>
<dbReference type="PANTHER" id="PTHR48475:SF2">
    <property type="entry name" value="RIBONUCLEASE H"/>
    <property type="match status" value="1"/>
</dbReference>
<dbReference type="EMBL" id="QJKJ01016339">
    <property type="protein sequence ID" value="RDX61122.1"/>
    <property type="molecule type" value="Genomic_DNA"/>
</dbReference>
<feature type="region of interest" description="Disordered" evidence="1">
    <location>
        <begin position="166"/>
        <end position="186"/>
    </location>
</feature>
<proteinExistence type="predicted"/>
<evidence type="ECO:0000313" key="2">
    <source>
        <dbReference type="EMBL" id="RDX61122.1"/>
    </source>
</evidence>
<dbReference type="OrthoDB" id="1746168at2759"/>
<dbReference type="AlphaFoldDB" id="A0A371E509"/>
<dbReference type="Proteomes" id="UP000257109">
    <property type="component" value="Unassembled WGS sequence"/>
</dbReference>
<evidence type="ECO:0008006" key="4">
    <source>
        <dbReference type="Google" id="ProtNLM"/>
    </source>
</evidence>
<organism evidence="2 3">
    <name type="scientific">Mucuna pruriens</name>
    <name type="common">Velvet bean</name>
    <name type="synonym">Dolichos pruriens</name>
    <dbReference type="NCBI Taxonomy" id="157652"/>
    <lineage>
        <taxon>Eukaryota</taxon>
        <taxon>Viridiplantae</taxon>
        <taxon>Streptophyta</taxon>
        <taxon>Embryophyta</taxon>
        <taxon>Tracheophyta</taxon>
        <taxon>Spermatophyta</taxon>
        <taxon>Magnoliopsida</taxon>
        <taxon>eudicotyledons</taxon>
        <taxon>Gunneridae</taxon>
        <taxon>Pentapetalae</taxon>
        <taxon>rosids</taxon>
        <taxon>fabids</taxon>
        <taxon>Fabales</taxon>
        <taxon>Fabaceae</taxon>
        <taxon>Papilionoideae</taxon>
        <taxon>50 kb inversion clade</taxon>
        <taxon>NPAAA clade</taxon>
        <taxon>indigoferoid/millettioid clade</taxon>
        <taxon>Phaseoleae</taxon>
        <taxon>Mucuna</taxon>
    </lineage>
</organism>
<comment type="caution">
    <text evidence="2">The sequence shown here is derived from an EMBL/GenBank/DDBJ whole genome shotgun (WGS) entry which is preliminary data.</text>
</comment>
<sequence>MESAKRATRTATTFEKFILHHVPREQNDLLSKLSTTRKRGVQRSIIHESIGRSTIEEPDVGCMEERKTWMSPLMEYFRNELLLADATEARKIARDTARYIIIGGELYWRGFSFSLLWCIEGEEVQYVIIVIELFDCIQIHKCRMSTCSRQRLVRFGLGRGQTQTQQIRTDSVSDGRNGVGLTRPGL</sequence>
<protein>
    <recommendedName>
        <fullName evidence="4">RNase H type-1 domain-containing protein</fullName>
    </recommendedName>
</protein>